<organism evidence="6 7">
    <name type="scientific">Acer saccharum</name>
    <name type="common">Sugar maple</name>
    <dbReference type="NCBI Taxonomy" id="4024"/>
    <lineage>
        <taxon>Eukaryota</taxon>
        <taxon>Viridiplantae</taxon>
        <taxon>Streptophyta</taxon>
        <taxon>Embryophyta</taxon>
        <taxon>Tracheophyta</taxon>
        <taxon>Spermatophyta</taxon>
        <taxon>Magnoliopsida</taxon>
        <taxon>eudicotyledons</taxon>
        <taxon>Gunneridae</taxon>
        <taxon>Pentapetalae</taxon>
        <taxon>rosids</taxon>
        <taxon>malvids</taxon>
        <taxon>Sapindales</taxon>
        <taxon>Sapindaceae</taxon>
        <taxon>Hippocastanoideae</taxon>
        <taxon>Acereae</taxon>
        <taxon>Acer</taxon>
    </lineage>
</organism>
<dbReference type="InterPro" id="IPR011990">
    <property type="entry name" value="TPR-like_helical_dom_sf"/>
</dbReference>
<keyword evidence="1" id="KW-0677">Repeat</keyword>
<dbReference type="PANTHER" id="PTHR46035">
    <property type="entry name" value="TETRATRICOPEPTIDE REPEAT PROTEIN 4"/>
    <property type="match status" value="1"/>
</dbReference>
<dbReference type="InterPro" id="IPR044059">
    <property type="entry name" value="Csn1/TTC4_wheel"/>
</dbReference>
<feature type="domain" description="Cns1/TTC4 wheel" evidence="5">
    <location>
        <begin position="200"/>
        <end position="268"/>
    </location>
</feature>
<dbReference type="SUPFAM" id="SSF48452">
    <property type="entry name" value="TPR-like"/>
    <property type="match status" value="1"/>
</dbReference>
<dbReference type="InterPro" id="IPR019734">
    <property type="entry name" value="TPR_rpt"/>
</dbReference>
<dbReference type="GO" id="GO:0005829">
    <property type="term" value="C:cytosol"/>
    <property type="evidence" value="ECO:0007669"/>
    <property type="project" value="TreeGrafter"/>
</dbReference>
<evidence type="ECO:0000256" key="3">
    <source>
        <dbReference type="ARBA" id="ARBA00023602"/>
    </source>
</evidence>
<reference evidence="6" key="2">
    <citation type="submission" date="2023-06" db="EMBL/GenBank/DDBJ databases">
        <authorList>
            <person name="Swenson N.G."/>
            <person name="Wegrzyn J.L."/>
            <person name="Mcevoy S.L."/>
        </authorList>
    </citation>
    <scope>NUCLEOTIDE SEQUENCE</scope>
    <source>
        <strain evidence="6">NS2018</strain>
        <tissue evidence="6">Leaf</tissue>
    </source>
</reference>
<keyword evidence="7" id="KW-1185">Reference proteome</keyword>
<dbReference type="GO" id="GO:0030544">
    <property type="term" value="F:Hsp70 protein binding"/>
    <property type="evidence" value="ECO:0007669"/>
    <property type="project" value="TreeGrafter"/>
</dbReference>
<protein>
    <recommendedName>
        <fullName evidence="5">Cns1/TTC4 wheel domain-containing protein</fullName>
    </recommendedName>
</protein>
<dbReference type="Pfam" id="PF18972">
    <property type="entry name" value="Wheel"/>
    <property type="match status" value="1"/>
</dbReference>
<dbReference type="SMART" id="SM00028">
    <property type="entry name" value="TPR"/>
    <property type="match status" value="3"/>
</dbReference>
<dbReference type="GO" id="GO:0006457">
    <property type="term" value="P:protein folding"/>
    <property type="evidence" value="ECO:0007669"/>
    <property type="project" value="TreeGrafter"/>
</dbReference>
<dbReference type="Gene3D" id="1.25.40.10">
    <property type="entry name" value="Tetratricopeptide repeat domain"/>
    <property type="match status" value="1"/>
</dbReference>
<evidence type="ECO:0000313" key="7">
    <source>
        <dbReference type="Proteomes" id="UP001168877"/>
    </source>
</evidence>
<dbReference type="GO" id="GO:0051879">
    <property type="term" value="F:Hsp90 protein binding"/>
    <property type="evidence" value="ECO:0007669"/>
    <property type="project" value="InterPro"/>
</dbReference>
<gene>
    <name evidence="6" type="ORF">LWI29_027887</name>
</gene>
<accession>A0AA39S259</accession>
<evidence type="ECO:0000259" key="5">
    <source>
        <dbReference type="Pfam" id="PF18972"/>
    </source>
</evidence>
<proteinExistence type="inferred from homology"/>
<sequence length="363" mass="40908">MALWMEKGSDPTTESEIADLQAIAALKESAALEFKEKGNEYVRQGKKHYSDAIDCYTRAINQNALSDSETSILYANRSHVNLLLGNYRRALTDAEEAIKLCTTNVKAHYRAAKSSLLLNLLDEAKLFCDSGLERDPDNKELKKLARELDFQKQMQEEQEAQVSKALAEAKDLSSAIENRGLKIGKPMFQELTGLRKPVLDKNSILHWPVLLLYAEVMSSDFIEDFYETDTFAAHLDIMFSEDSPPLSWDKENNYTREAIELYYEAGSGIFLSKTKLLRYLLEGTAGANVESIGDEEKDVDGSISEYSAGKGSSKWIKVNEKRKLHDILKEPNFIIPGIPVFYVVSKTSSFYKDFRAGKWAPPS</sequence>
<comment type="caution">
    <text evidence="6">The sequence shown here is derived from an EMBL/GenBank/DDBJ whole genome shotgun (WGS) entry which is preliminary data.</text>
</comment>
<evidence type="ECO:0000313" key="6">
    <source>
        <dbReference type="EMBL" id="KAK0582632.1"/>
    </source>
</evidence>
<comment type="similarity">
    <text evidence="3">Belongs to the TTC4 family.</text>
</comment>
<dbReference type="EMBL" id="JAUESC010000384">
    <property type="protein sequence ID" value="KAK0582632.1"/>
    <property type="molecule type" value="Genomic_DNA"/>
</dbReference>
<reference evidence="6" key="1">
    <citation type="journal article" date="2022" name="Plant J.">
        <title>Strategies of tolerance reflected in two North American maple genomes.</title>
        <authorList>
            <person name="McEvoy S.L."/>
            <person name="Sezen U.U."/>
            <person name="Trouern-Trend A."/>
            <person name="McMahon S.M."/>
            <person name="Schaberg P.G."/>
            <person name="Yang J."/>
            <person name="Wegrzyn J.L."/>
            <person name="Swenson N.G."/>
        </authorList>
    </citation>
    <scope>NUCLEOTIDE SEQUENCE</scope>
    <source>
        <strain evidence="6">NS2018</strain>
    </source>
</reference>
<keyword evidence="4" id="KW-0175">Coiled coil</keyword>
<dbReference type="CDD" id="cd21377">
    <property type="entry name" value="CTWD_Cns1-like"/>
    <property type="match status" value="1"/>
</dbReference>
<dbReference type="GO" id="GO:0005634">
    <property type="term" value="C:nucleus"/>
    <property type="evidence" value="ECO:0007669"/>
    <property type="project" value="TreeGrafter"/>
</dbReference>
<keyword evidence="2" id="KW-0802">TPR repeat</keyword>
<dbReference type="AlphaFoldDB" id="A0AA39S259"/>
<name>A0AA39S259_ACESA</name>
<evidence type="ECO:0000256" key="2">
    <source>
        <dbReference type="ARBA" id="ARBA00022803"/>
    </source>
</evidence>
<evidence type="ECO:0000256" key="4">
    <source>
        <dbReference type="SAM" id="Coils"/>
    </source>
</evidence>
<feature type="coiled-coil region" evidence="4">
    <location>
        <begin position="138"/>
        <end position="175"/>
    </location>
</feature>
<dbReference type="Proteomes" id="UP001168877">
    <property type="component" value="Unassembled WGS sequence"/>
</dbReference>
<evidence type="ECO:0000256" key="1">
    <source>
        <dbReference type="ARBA" id="ARBA00022737"/>
    </source>
</evidence>
<dbReference type="PANTHER" id="PTHR46035:SF1">
    <property type="entry name" value="TETRATRICOPEPTIDE REPEAT PROTEIN 4"/>
    <property type="match status" value="1"/>
</dbReference>